<accession>A0A7W6H3J8</accession>
<keyword evidence="2" id="KW-1185">Reference proteome</keyword>
<gene>
    <name evidence="1" type="ORF">GGR04_001068</name>
</gene>
<evidence type="ECO:0000313" key="1">
    <source>
        <dbReference type="EMBL" id="MBB3997247.1"/>
    </source>
</evidence>
<reference evidence="1 2" key="1">
    <citation type="submission" date="2020-08" db="EMBL/GenBank/DDBJ databases">
        <title>Genomic Encyclopedia of Type Strains, Phase IV (KMG-IV): sequencing the most valuable type-strain genomes for metagenomic binning, comparative biology and taxonomic classification.</title>
        <authorList>
            <person name="Goeker M."/>
        </authorList>
    </citation>
    <scope>NUCLEOTIDE SEQUENCE [LARGE SCALE GENOMIC DNA]</scope>
    <source>
        <strain evidence="1 2">DSM 102238</strain>
    </source>
</reference>
<name>A0A7W6H3J8_9HYPH</name>
<comment type="caution">
    <text evidence="1">The sequence shown here is derived from an EMBL/GenBank/DDBJ whole genome shotgun (WGS) entry which is preliminary data.</text>
</comment>
<dbReference type="EMBL" id="JACIEK010000001">
    <property type="protein sequence ID" value="MBB3997247.1"/>
    <property type="molecule type" value="Genomic_DNA"/>
</dbReference>
<dbReference type="Proteomes" id="UP000542776">
    <property type="component" value="Unassembled WGS sequence"/>
</dbReference>
<proteinExistence type="predicted"/>
<protein>
    <submittedName>
        <fullName evidence="1">Uncharacterized protein YgiB involved in biofilm formation</fullName>
    </submittedName>
</protein>
<sequence length="113" mass="12784">MARCPYTGRVLHDHYRSNRAGFLDLMARARANGSPQLVKVVQRDAAALRRAHTEALQDEAAMRRKSIDEIITESRADIADREYQLAREEAVNLGAKPVTKEDCERIFGRKFAA</sequence>
<dbReference type="RefSeq" id="WP_183198567.1">
    <property type="nucleotide sequence ID" value="NZ_JACIEK010000001.1"/>
</dbReference>
<dbReference type="AlphaFoldDB" id="A0A7W6H3J8"/>
<evidence type="ECO:0000313" key="2">
    <source>
        <dbReference type="Proteomes" id="UP000542776"/>
    </source>
</evidence>
<organism evidence="1 2">
    <name type="scientific">Aureimonas pseudogalii</name>
    <dbReference type="NCBI Taxonomy" id="1744844"/>
    <lineage>
        <taxon>Bacteria</taxon>
        <taxon>Pseudomonadati</taxon>
        <taxon>Pseudomonadota</taxon>
        <taxon>Alphaproteobacteria</taxon>
        <taxon>Hyphomicrobiales</taxon>
        <taxon>Aurantimonadaceae</taxon>
        <taxon>Aureimonas</taxon>
    </lineage>
</organism>